<evidence type="ECO:0000313" key="2">
    <source>
        <dbReference type="EnsemblPlants" id="PGSC0003DMT400085323"/>
    </source>
</evidence>
<evidence type="ECO:0000313" key="3">
    <source>
        <dbReference type="Proteomes" id="UP000011115"/>
    </source>
</evidence>
<proteinExistence type="predicted"/>
<dbReference type="InParanoid" id="M1D992"/>
<sequence>MPEQITGPNAPMNQIAALASTQGNHHPSAIDKTIEVASNIHHINASTMDVDKTLKATKEKHRDTIHNRNDIPPNVTIEPSKLTIDLHDNANALEAHSGLVIGTGATKQTIFISSQDSTTPYNPDPPRSGVPCPDHQ</sequence>
<dbReference type="Gramene" id="PGSC0003DMT400085323">
    <property type="protein sequence ID" value="PGSC0003DMT400085323"/>
    <property type="gene ID" value="PGSC0003DMG400034894"/>
</dbReference>
<keyword evidence="3" id="KW-1185">Reference proteome</keyword>
<dbReference type="AlphaFoldDB" id="M1D992"/>
<dbReference type="HOGENOM" id="CLU_1879058_0_0_1"/>
<protein>
    <submittedName>
        <fullName evidence="2">Uncharacterized protein</fullName>
    </submittedName>
</protein>
<reference evidence="3" key="1">
    <citation type="journal article" date="2011" name="Nature">
        <title>Genome sequence and analysis of the tuber crop potato.</title>
        <authorList>
            <consortium name="The Potato Genome Sequencing Consortium"/>
        </authorList>
    </citation>
    <scope>NUCLEOTIDE SEQUENCE [LARGE SCALE GENOMIC DNA]</scope>
    <source>
        <strain evidence="3">cv. DM1-3 516 R44</strain>
    </source>
</reference>
<dbReference type="EnsemblPlants" id="PGSC0003DMT400085323">
    <property type="protein sequence ID" value="PGSC0003DMT400085323"/>
    <property type="gene ID" value="PGSC0003DMG400034894"/>
</dbReference>
<name>M1D992_SOLTU</name>
<organism evidence="2 3">
    <name type="scientific">Solanum tuberosum</name>
    <name type="common">Potato</name>
    <dbReference type="NCBI Taxonomy" id="4113"/>
    <lineage>
        <taxon>Eukaryota</taxon>
        <taxon>Viridiplantae</taxon>
        <taxon>Streptophyta</taxon>
        <taxon>Embryophyta</taxon>
        <taxon>Tracheophyta</taxon>
        <taxon>Spermatophyta</taxon>
        <taxon>Magnoliopsida</taxon>
        <taxon>eudicotyledons</taxon>
        <taxon>Gunneridae</taxon>
        <taxon>Pentapetalae</taxon>
        <taxon>asterids</taxon>
        <taxon>lamiids</taxon>
        <taxon>Solanales</taxon>
        <taxon>Solanaceae</taxon>
        <taxon>Solanoideae</taxon>
        <taxon>Solaneae</taxon>
        <taxon>Solanum</taxon>
    </lineage>
</organism>
<accession>M1D992</accession>
<dbReference type="PaxDb" id="4113-PGSC0003DMT400085323"/>
<evidence type="ECO:0000256" key="1">
    <source>
        <dbReference type="SAM" id="MobiDB-lite"/>
    </source>
</evidence>
<feature type="region of interest" description="Disordered" evidence="1">
    <location>
        <begin position="115"/>
        <end position="136"/>
    </location>
</feature>
<reference evidence="2" key="2">
    <citation type="submission" date="2015-06" db="UniProtKB">
        <authorList>
            <consortium name="EnsemblPlants"/>
        </authorList>
    </citation>
    <scope>IDENTIFICATION</scope>
    <source>
        <strain evidence="2">DM1-3 516 R44</strain>
    </source>
</reference>
<dbReference type="Proteomes" id="UP000011115">
    <property type="component" value="Unassembled WGS sequence"/>
</dbReference>